<keyword evidence="7" id="KW-1185">Reference proteome</keyword>
<sequence>MDLVLYPIHLGTHWCLAAIDNRQQSLTYYDSLGGQGKSCLAKLRDYLLSEYRDKKKAELSLNGWRDVPVNVSHYYTEPWNPNENVLSNKDTSSFLKNSSCVQFNRLHTPFLCFCRTFLCKRMVQTVECSHVCMLAACPATLHSPSPRRICRRSADTSSVNCWNRGFSEHFF</sequence>
<dbReference type="Proteomes" id="UP001174909">
    <property type="component" value="Unassembled WGS sequence"/>
</dbReference>
<dbReference type="Gene3D" id="3.40.395.10">
    <property type="entry name" value="Adenoviral Proteinase, Chain A"/>
    <property type="match status" value="1"/>
</dbReference>
<dbReference type="InterPro" id="IPR038765">
    <property type="entry name" value="Papain-like_cys_pep_sf"/>
</dbReference>
<evidence type="ECO:0000313" key="7">
    <source>
        <dbReference type="Proteomes" id="UP001174909"/>
    </source>
</evidence>
<comment type="caution">
    <text evidence="6">The sequence shown here is derived from an EMBL/GenBank/DDBJ whole genome shotgun (WGS) entry which is preliminary data.</text>
</comment>
<reference evidence="6" key="1">
    <citation type="submission" date="2023-03" db="EMBL/GenBank/DDBJ databases">
        <authorList>
            <person name="Steffen K."/>
            <person name="Cardenas P."/>
        </authorList>
    </citation>
    <scope>NUCLEOTIDE SEQUENCE</scope>
</reference>
<dbReference type="PANTHER" id="PTHR12606:SF141">
    <property type="entry name" value="GH15225P-RELATED"/>
    <property type="match status" value="1"/>
</dbReference>
<name>A0AA35SJB0_GEOBA</name>
<evidence type="ECO:0000256" key="1">
    <source>
        <dbReference type="ARBA" id="ARBA00005234"/>
    </source>
</evidence>
<protein>
    <submittedName>
        <fullName evidence="6">Sentrin-specific protease 1</fullName>
    </submittedName>
</protein>
<feature type="domain" description="Ubiquitin-like protease family profile" evidence="5">
    <location>
        <begin position="1"/>
        <end position="66"/>
    </location>
</feature>
<evidence type="ECO:0000313" key="6">
    <source>
        <dbReference type="EMBL" id="CAI8030017.1"/>
    </source>
</evidence>
<comment type="similarity">
    <text evidence="1">Belongs to the peptidase C48 family.</text>
</comment>
<proteinExistence type="inferred from homology"/>
<dbReference type="GO" id="GO:0016926">
    <property type="term" value="P:protein desumoylation"/>
    <property type="evidence" value="ECO:0007669"/>
    <property type="project" value="TreeGrafter"/>
</dbReference>
<keyword evidence="3" id="KW-0378">Hydrolase</keyword>
<dbReference type="PANTHER" id="PTHR12606">
    <property type="entry name" value="SENTRIN/SUMO-SPECIFIC PROTEASE"/>
    <property type="match status" value="1"/>
</dbReference>
<organism evidence="6 7">
    <name type="scientific">Geodia barretti</name>
    <name type="common">Barrett's horny sponge</name>
    <dbReference type="NCBI Taxonomy" id="519541"/>
    <lineage>
        <taxon>Eukaryota</taxon>
        <taxon>Metazoa</taxon>
        <taxon>Porifera</taxon>
        <taxon>Demospongiae</taxon>
        <taxon>Heteroscleromorpha</taxon>
        <taxon>Tetractinellida</taxon>
        <taxon>Astrophorina</taxon>
        <taxon>Geodiidae</taxon>
        <taxon>Geodia</taxon>
    </lineage>
</organism>
<dbReference type="GO" id="GO:0005634">
    <property type="term" value="C:nucleus"/>
    <property type="evidence" value="ECO:0007669"/>
    <property type="project" value="TreeGrafter"/>
</dbReference>
<accession>A0AA35SJB0</accession>
<dbReference type="EMBL" id="CASHTH010002455">
    <property type="protein sequence ID" value="CAI8030017.1"/>
    <property type="molecule type" value="Genomic_DNA"/>
</dbReference>
<evidence type="ECO:0000256" key="2">
    <source>
        <dbReference type="ARBA" id="ARBA00022670"/>
    </source>
</evidence>
<dbReference type="GO" id="GO:0006508">
    <property type="term" value="P:proteolysis"/>
    <property type="evidence" value="ECO:0007669"/>
    <property type="project" value="UniProtKB-KW"/>
</dbReference>
<dbReference type="InterPro" id="IPR003653">
    <property type="entry name" value="Peptidase_C48_C"/>
</dbReference>
<dbReference type="AlphaFoldDB" id="A0AA35SJB0"/>
<dbReference type="GO" id="GO:0016929">
    <property type="term" value="F:deSUMOylase activity"/>
    <property type="evidence" value="ECO:0007669"/>
    <property type="project" value="TreeGrafter"/>
</dbReference>
<dbReference type="SUPFAM" id="SSF54001">
    <property type="entry name" value="Cysteine proteinases"/>
    <property type="match status" value="1"/>
</dbReference>
<evidence type="ECO:0000259" key="5">
    <source>
        <dbReference type="Pfam" id="PF02902"/>
    </source>
</evidence>
<keyword evidence="2 6" id="KW-0645">Protease</keyword>
<keyword evidence="4" id="KW-0788">Thiol protease</keyword>
<evidence type="ECO:0000256" key="3">
    <source>
        <dbReference type="ARBA" id="ARBA00022801"/>
    </source>
</evidence>
<gene>
    <name evidence="6" type="ORF">GBAR_LOCUS17018</name>
</gene>
<dbReference type="Pfam" id="PF02902">
    <property type="entry name" value="Peptidase_C48"/>
    <property type="match status" value="1"/>
</dbReference>
<evidence type="ECO:0000256" key="4">
    <source>
        <dbReference type="ARBA" id="ARBA00022807"/>
    </source>
</evidence>